<dbReference type="PANTHER" id="PTHR11014:SF63">
    <property type="entry name" value="METALLOPEPTIDASE, PUTATIVE (AFU_ORTHOLOGUE AFUA_6G09600)-RELATED"/>
    <property type="match status" value="1"/>
</dbReference>
<dbReference type="NCBIfam" id="TIGR01891">
    <property type="entry name" value="amidohydrolases"/>
    <property type="match status" value="1"/>
</dbReference>
<feature type="binding site" evidence="2">
    <location>
        <position position="162"/>
    </location>
    <ligand>
        <name>Mn(2+)</name>
        <dbReference type="ChEBI" id="CHEBI:29035"/>
        <label>2</label>
    </ligand>
</feature>
<evidence type="ECO:0000259" key="3">
    <source>
        <dbReference type="Pfam" id="PF07687"/>
    </source>
</evidence>
<dbReference type="InterPro" id="IPR053493">
    <property type="entry name" value="Thermostable_CP"/>
</dbReference>
<dbReference type="InterPro" id="IPR036264">
    <property type="entry name" value="Bact_exopeptidase_dim_dom"/>
</dbReference>
<dbReference type="PIRSF" id="PIRSF005962">
    <property type="entry name" value="Pept_M20D_amidohydro"/>
    <property type="match status" value="1"/>
</dbReference>
<organism evidence="4 5">
    <name type="scientific">Thermococcus litoralis (strain ATCC 51850 / DSM 5473 / JCM 8560 / NS-C)</name>
    <dbReference type="NCBI Taxonomy" id="523849"/>
    <lineage>
        <taxon>Archaea</taxon>
        <taxon>Methanobacteriati</taxon>
        <taxon>Methanobacteriota</taxon>
        <taxon>Thermococci</taxon>
        <taxon>Thermococcales</taxon>
        <taxon>Thermococcaceae</taxon>
        <taxon>Thermococcus</taxon>
    </lineage>
</organism>
<dbReference type="Pfam" id="PF01546">
    <property type="entry name" value="Peptidase_M20"/>
    <property type="match status" value="1"/>
</dbReference>
<dbReference type="InterPro" id="IPR011650">
    <property type="entry name" value="Peptidase_M20_dimer"/>
</dbReference>
<dbReference type="Gene3D" id="3.30.70.360">
    <property type="match status" value="1"/>
</dbReference>
<dbReference type="EMBL" id="CP006670">
    <property type="protein sequence ID" value="EHR78170.1"/>
    <property type="molecule type" value="Genomic_DNA"/>
</dbReference>
<dbReference type="SUPFAM" id="SSF55031">
    <property type="entry name" value="Bacterial exopeptidase dimerisation domain"/>
    <property type="match status" value="1"/>
</dbReference>
<dbReference type="GO" id="GO:0016787">
    <property type="term" value="F:hydrolase activity"/>
    <property type="evidence" value="ECO:0007669"/>
    <property type="project" value="UniProtKB-KW"/>
</dbReference>
<dbReference type="FunFam" id="3.30.70.360:FF:000001">
    <property type="entry name" value="N-acetyldiaminopimelate deacetylase"/>
    <property type="match status" value="1"/>
</dbReference>
<dbReference type="GO" id="GO:0046872">
    <property type="term" value="F:metal ion binding"/>
    <property type="evidence" value="ECO:0007669"/>
    <property type="project" value="UniProtKB-KW"/>
</dbReference>
<sequence>MKEEIIKKAKELENYIIEKRRDFHMYPELKYEEERTSQIVTEELKKLGYEVIRTAKTGVIGILRGSKEGKTVALRADMDALPVQEENDVPYKSRILGKMHACGHDAHVAMLLGAARILAEIKDNLNGTVKLIFQPAEEGGLGAKKIVEEGHLDDVDAVFGIHVWAELPSGAIGIKSGPLLASADAFRVIIKGKGGHGAVPHLSIDPIAASVDLVNAYQKIISREIDPLQPAVISVTSIKAGTTFNVIPETAELLGTIRTFSEEVRNYIIERMEQITEEYSKGMRTEGKFELTMEYIPPTINDENLAKFAKDVLSDIGKVVEPRPTMGAEDFAFYTTKSPGLFILLGIRNEEKGIIYPHHHPKFNVDEDVLWIGSAIYSLLAYKYLEGRI</sequence>
<feature type="binding site" evidence="2">
    <location>
        <position position="102"/>
    </location>
    <ligand>
        <name>Mn(2+)</name>
        <dbReference type="ChEBI" id="CHEBI:29035"/>
        <label>2</label>
    </ligand>
</feature>
<evidence type="ECO:0000256" key="1">
    <source>
        <dbReference type="ARBA" id="ARBA00022801"/>
    </source>
</evidence>
<dbReference type="Pfam" id="PF07687">
    <property type="entry name" value="M20_dimer"/>
    <property type="match status" value="1"/>
</dbReference>
<dbReference type="GeneID" id="16550207"/>
<keyword evidence="5" id="KW-1185">Reference proteome</keyword>
<protein>
    <submittedName>
        <fullName evidence="4">Peptidase M20</fullName>
    </submittedName>
</protein>
<dbReference type="Proteomes" id="UP000015502">
    <property type="component" value="Chromosome"/>
</dbReference>
<dbReference type="SMR" id="H3ZPD5"/>
<feature type="binding site" evidence="2">
    <location>
        <position position="138"/>
    </location>
    <ligand>
        <name>Mn(2+)</name>
        <dbReference type="ChEBI" id="CHEBI:29035"/>
        <label>2</label>
    </ligand>
</feature>
<dbReference type="InterPro" id="IPR002933">
    <property type="entry name" value="Peptidase_M20"/>
</dbReference>
<name>H3ZPD5_THELN</name>
<reference evidence="4 5" key="1">
    <citation type="journal article" date="2012" name="J. Bacteriol.">
        <title>Genome sequence of the model hyperthermophilic archaeon Thermococcus litoralis NS-C.</title>
        <authorList>
            <person name="Gardner A.F."/>
            <person name="Kumar S."/>
            <person name="Perler F.B."/>
        </authorList>
    </citation>
    <scope>NUCLEOTIDE SEQUENCE [LARGE SCALE GENOMIC DNA]</scope>
    <source>
        <strain evidence="5">ATCC 51850 / DSM 5473 / JCM 8560 / NS-C</strain>
    </source>
</reference>
<dbReference type="Gene3D" id="3.40.630.10">
    <property type="entry name" value="Zn peptidases"/>
    <property type="match status" value="1"/>
</dbReference>
<dbReference type="NCBIfam" id="NF040868">
    <property type="entry name" value="carboxypep_CpsA"/>
    <property type="match status" value="1"/>
</dbReference>
<dbReference type="HOGENOM" id="CLU_023257_0_1_2"/>
<gene>
    <name evidence="4" type="ORF">OCC_03928</name>
</gene>
<keyword evidence="1" id="KW-0378">Hydrolase</keyword>
<dbReference type="RefSeq" id="WP_004068887.1">
    <property type="nucleotide sequence ID" value="NC_022084.1"/>
</dbReference>
<keyword evidence="2" id="KW-0479">Metal-binding</keyword>
<dbReference type="PaxDb" id="523849-OCC_03928"/>
<evidence type="ECO:0000313" key="4">
    <source>
        <dbReference type="EMBL" id="EHR78170.1"/>
    </source>
</evidence>
<accession>H3ZPD5</accession>
<evidence type="ECO:0000256" key="2">
    <source>
        <dbReference type="PIRSR" id="PIRSR005962-1"/>
    </source>
</evidence>
<dbReference type="PANTHER" id="PTHR11014">
    <property type="entry name" value="PEPTIDASE M20 FAMILY MEMBER"/>
    <property type="match status" value="1"/>
</dbReference>
<dbReference type="MEROPS" id="M20.008"/>
<dbReference type="InterPro" id="IPR017439">
    <property type="entry name" value="Amidohydrolase"/>
</dbReference>
<proteinExistence type="predicted"/>
<feature type="binding site" evidence="2">
    <location>
        <position position="359"/>
    </location>
    <ligand>
        <name>Mn(2+)</name>
        <dbReference type="ChEBI" id="CHEBI:29035"/>
        <label>2</label>
    </ligand>
</feature>
<feature type="binding site" evidence="2">
    <location>
        <position position="104"/>
    </location>
    <ligand>
        <name>Mn(2+)</name>
        <dbReference type="ChEBI" id="CHEBI:29035"/>
        <label>2</label>
    </ligand>
</feature>
<dbReference type="AlphaFoldDB" id="H3ZPD5"/>
<dbReference type="OrthoDB" id="247417at2157"/>
<dbReference type="SUPFAM" id="SSF53187">
    <property type="entry name" value="Zn-dependent exopeptidases"/>
    <property type="match status" value="1"/>
</dbReference>
<dbReference type="STRING" id="523849.OCC_03928"/>
<feature type="domain" description="Peptidase M20 dimerisation" evidence="3">
    <location>
        <begin position="185"/>
        <end position="280"/>
    </location>
</feature>
<evidence type="ECO:0000313" key="5">
    <source>
        <dbReference type="Proteomes" id="UP000015502"/>
    </source>
</evidence>
<keyword evidence="2" id="KW-0464">Manganese</keyword>
<comment type="cofactor">
    <cofactor evidence="2">
        <name>Mn(2+)</name>
        <dbReference type="ChEBI" id="CHEBI:29035"/>
    </cofactor>
    <text evidence="2">The Mn(2+) ion enhances activity.</text>
</comment>
<dbReference type="KEGG" id="tlt:OCC_03928"/>